<gene>
    <name evidence="3" type="ORF">Q31a_23330</name>
</gene>
<accession>A0A518G606</accession>
<dbReference type="PANTHER" id="PTHR30093">
    <property type="entry name" value="GENERAL SECRETION PATHWAY PROTEIN G"/>
    <property type="match status" value="1"/>
</dbReference>
<dbReference type="InterPro" id="IPR012902">
    <property type="entry name" value="N_methyl_site"/>
</dbReference>
<dbReference type="RefSeq" id="WP_145077373.1">
    <property type="nucleotide sequence ID" value="NZ_CP036298.1"/>
</dbReference>
<dbReference type="Pfam" id="PF07963">
    <property type="entry name" value="N_methyl"/>
    <property type="match status" value="1"/>
</dbReference>
<feature type="transmembrane region" description="Helical" evidence="1">
    <location>
        <begin position="12"/>
        <end position="32"/>
    </location>
</feature>
<sequence>MRHSIRTGFTLVELLVVIAIIGILVGLLLPAVQMARESARRAQCMNSLKNISSANMQTEISRKSYPGYQGEFGVTGGTARVGKVGSWVVALLPALEQQGLRDLWDDSSENSFWLTALPGASRDTMQADRFFPTINLFLCPSDSTDRESFAGNSYASNNGFAPYANNIGSLNPAYGSAPSSVASTYSQRKENGVFTNRVGTLNGNAGPAYGSTASQPSISSDKIRDGLSSTIAFSENLQAGSWDHVSYTDETSRWAHGIAWLYRLPLGTNLPTTRRMTETPDPLQDQNKINGLKKDAPVQDPPQLNGYEVARPSSSHTGVVNVAFLGGSVINLSENVDYHVYQALMTPATSTSDVPANKYVLRDDDFQE</sequence>
<dbReference type="PANTHER" id="PTHR30093:SF2">
    <property type="entry name" value="TYPE II SECRETION SYSTEM PROTEIN H"/>
    <property type="match status" value="1"/>
</dbReference>
<proteinExistence type="predicted"/>
<keyword evidence="1" id="KW-0812">Transmembrane</keyword>
<dbReference type="InterPro" id="IPR011453">
    <property type="entry name" value="DUF1559"/>
</dbReference>
<dbReference type="AlphaFoldDB" id="A0A518G606"/>
<name>A0A518G606_9BACT</name>
<evidence type="ECO:0000313" key="3">
    <source>
        <dbReference type="EMBL" id="QDV24020.1"/>
    </source>
</evidence>
<dbReference type="SUPFAM" id="SSF54523">
    <property type="entry name" value="Pili subunits"/>
    <property type="match status" value="1"/>
</dbReference>
<keyword evidence="1" id="KW-0472">Membrane</keyword>
<keyword evidence="1" id="KW-1133">Transmembrane helix</keyword>
<keyword evidence="4" id="KW-1185">Reference proteome</keyword>
<dbReference type="Gene3D" id="3.30.700.10">
    <property type="entry name" value="Glycoprotein, Type 4 Pilin"/>
    <property type="match status" value="1"/>
</dbReference>
<dbReference type="PROSITE" id="PS00409">
    <property type="entry name" value="PROKAR_NTER_METHYL"/>
    <property type="match status" value="1"/>
</dbReference>
<evidence type="ECO:0000256" key="1">
    <source>
        <dbReference type="SAM" id="Phobius"/>
    </source>
</evidence>
<dbReference type="KEGG" id="ahel:Q31a_23330"/>
<protein>
    <recommendedName>
        <fullName evidence="2">DUF1559 domain-containing protein</fullName>
    </recommendedName>
</protein>
<evidence type="ECO:0000259" key="2">
    <source>
        <dbReference type="Pfam" id="PF07596"/>
    </source>
</evidence>
<dbReference type="NCBIfam" id="TIGR02532">
    <property type="entry name" value="IV_pilin_GFxxxE"/>
    <property type="match status" value="1"/>
</dbReference>
<dbReference type="Pfam" id="PF07596">
    <property type="entry name" value="SBP_bac_10"/>
    <property type="match status" value="1"/>
</dbReference>
<dbReference type="Proteomes" id="UP000318017">
    <property type="component" value="Chromosome"/>
</dbReference>
<reference evidence="3 4" key="1">
    <citation type="submission" date="2019-02" db="EMBL/GenBank/DDBJ databases">
        <title>Deep-cultivation of Planctomycetes and their phenomic and genomic characterization uncovers novel biology.</title>
        <authorList>
            <person name="Wiegand S."/>
            <person name="Jogler M."/>
            <person name="Boedeker C."/>
            <person name="Pinto D."/>
            <person name="Vollmers J."/>
            <person name="Rivas-Marin E."/>
            <person name="Kohn T."/>
            <person name="Peeters S.H."/>
            <person name="Heuer A."/>
            <person name="Rast P."/>
            <person name="Oberbeckmann S."/>
            <person name="Bunk B."/>
            <person name="Jeske O."/>
            <person name="Meyerdierks A."/>
            <person name="Storesund J.E."/>
            <person name="Kallscheuer N."/>
            <person name="Luecker S."/>
            <person name="Lage O.M."/>
            <person name="Pohl T."/>
            <person name="Merkel B.J."/>
            <person name="Hornburger P."/>
            <person name="Mueller R.-W."/>
            <person name="Bruemmer F."/>
            <person name="Labrenz M."/>
            <person name="Spormann A.M."/>
            <person name="Op den Camp H."/>
            <person name="Overmann J."/>
            <person name="Amann R."/>
            <person name="Jetten M.S.M."/>
            <person name="Mascher T."/>
            <person name="Medema M.H."/>
            <person name="Devos D.P."/>
            <person name="Kaster A.-K."/>
            <person name="Ovreas L."/>
            <person name="Rohde M."/>
            <person name="Galperin M.Y."/>
            <person name="Jogler C."/>
        </authorList>
    </citation>
    <scope>NUCLEOTIDE SEQUENCE [LARGE SCALE GENOMIC DNA]</scope>
    <source>
        <strain evidence="3 4">Q31a</strain>
    </source>
</reference>
<dbReference type="EMBL" id="CP036298">
    <property type="protein sequence ID" value="QDV24020.1"/>
    <property type="molecule type" value="Genomic_DNA"/>
</dbReference>
<feature type="domain" description="DUF1559" evidence="2">
    <location>
        <begin position="33"/>
        <end position="337"/>
    </location>
</feature>
<evidence type="ECO:0000313" key="4">
    <source>
        <dbReference type="Proteomes" id="UP000318017"/>
    </source>
</evidence>
<dbReference type="OrthoDB" id="269098at2"/>
<organism evidence="3 4">
    <name type="scientific">Aureliella helgolandensis</name>
    <dbReference type="NCBI Taxonomy" id="2527968"/>
    <lineage>
        <taxon>Bacteria</taxon>
        <taxon>Pseudomonadati</taxon>
        <taxon>Planctomycetota</taxon>
        <taxon>Planctomycetia</taxon>
        <taxon>Pirellulales</taxon>
        <taxon>Pirellulaceae</taxon>
        <taxon>Aureliella</taxon>
    </lineage>
</organism>
<dbReference type="InterPro" id="IPR045584">
    <property type="entry name" value="Pilin-like"/>
</dbReference>